<organism evidence="3 4">
    <name type="scientific">Mesorhizobium shangrilense</name>
    <dbReference type="NCBI Taxonomy" id="460060"/>
    <lineage>
        <taxon>Bacteria</taxon>
        <taxon>Pseudomonadati</taxon>
        <taxon>Pseudomonadota</taxon>
        <taxon>Alphaproteobacteria</taxon>
        <taxon>Hyphomicrobiales</taxon>
        <taxon>Phyllobacteriaceae</taxon>
        <taxon>Mesorhizobium</taxon>
    </lineage>
</organism>
<evidence type="ECO:0000313" key="3">
    <source>
        <dbReference type="EMBL" id="MET2826756.1"/>
    </source>
</evidence>
<reference evidence="3 4" key="1">
    <citation type="submission" date="2024-06" db="EMBL/GenBank/DDBJ databases">
        <authorList>
            <person name="Kim D.-U."/>
        </authorList>
    </citation>
    <scope>NUCLEOTIDE SEQUENCE [LARGE SCALE GENOMIC DNA]</scope>
    <source>
        <strain evidence="3 4">KACC15460</strain>
    </source>
</reference>
<accession>A0ABV2D9P8</accession>
<name>A0ABV2D9P8_9HYPH</name>
<comment type="caution">
    <text evidence="3">The sequence shown here is derived from an EMBL/GenBank/DDBJ whole genome shotgun (WGS) entry which is preliminary data.</text>
</comment>
<protein>
    <submittedName>
        <fullName evidence="3">Type VI secretion system contractile sheath large subunit</fullName>
    </submittedName>
</protein>
<dbReference type="InterPro" id="IPR010269">
    <property type="entry name" value="T6SS_TssC-like"/>
</dbReference>
<dbReference type="RefSeq" id="WP_354458848.1">
    <property type="nucleotide sequence ID" value="NZ_JBEWSZ010000001.1"/>
</dbReference>
<keyword evidence="4" id="KW-1185">Reference proteome</keyword>
<evidence type="ECO:0000259" key="1">
    <source>
        <dbReference type="Pfam" id="PF05943"/>
    </source>
</evidence>
<dbReference type="Pfam" id="PF18945">
    <property type="entry name" value="VipB_2"/>
    <property type="match status" value="1"/>
</dbReference>
<feature type="domain" description="TssC1 C-terminal" evidence="2">
    <location>
        <begin position="403"/>
        <end position="512"/>
    </location>
</feature>
<sequence length="518" mass="57417">MDDAGSVQREDDAPDGGARIHFALRDRVVDAVLGRGEAALDAALADFLADKAAGGCLGVWFGDGAHKLASRGDGEAIRQFLARDIAAMDALIGDLLDAVLHHKDFKRLESSWRGVDYLLGQVESDEKVKVRLFNATWAELTRDFDRAVEFDQSTLFAKVYNDEYGMPGGLPYGLLLCDYAVRHRFQAGAEQPTDDVSTLSGLTQVAAASFAPCVISAAPELFGVPAFADLSHTQRLDAGFRLGEYQRWRRLQEREESRFLGIVLPRMLLRNKYGDSHTREDGFRYREGGTGIDSWLWGNAVYGFGAVAIRAFHDWGWFADIRGAYQDREEAGVLVGLPAPAFSTSEATAYRRPLEVELTDKKQKALEELGFIALSPCNFTKSVVFLGTQSLHAPGDLRDPVERANSRLSSMLQYVLCISRFAHYAKVMARDRVGAYTTAEELEKYLNDWLRGYMLGNADAGAELKARYPLSGGSIEVSEVPGRPGIMKCVMHLQPHFQFDHMVTGFRLRTEMQAVHAN</sequence>
<dbReference type="NCBIfam" id="TIGR03355">
    <property type="entry name" value="VI_chp_2"/>
    <property type="match status" value="1"/>
</dbReference>
<dbReference type="InterPro" id="IPR044032">
    <property type="entry name" value="TssC1_C"/>
</dbReference>
<dbReference type="Proteomes" id="UP001548832">
    <property type="component" value="Unassembled WGS sequence"/>
</dbReference>
<dbReference type="InterPro" id="IPR044031">
    <property type="entry name" value="TssC1_N"/>
</dbReference>
<dbReference type="EMBL" id="JBEWSZ010000001">
    <property type="protein sequence ID" value="MET2826756.1"/>
    <property type="molecule type" value="Genomic_DNA"/>
</dbReference>
<evidence type="ECO:0000313" key="4">
    <source>
        <dbReference type="Proteomes" id="UP001548832"/>
    </source>
</evidence>
<proteinExistence type="predicted"/>
<dbReference type="PANTHER" id="PTHR35565:SF3">
    <property type="entry name" value="TYPE VI SECRETION SYSTEM SHEATH PROTEIN TSSC1"/>
    <property type="match status" value="1"/>
</dbReference>
<dbReference type="PANTHER" id="PTHR35565">
    <property type="entry name" value="CYTOPLASMIC PROTEIN-RELATED"/>
    <property type="match status" value="1"/>
</dbReference>
<evidence type="ECO:0000259" key="2">
    <source>
        <dbReference type="Pfam" id="PF18945"/>
    </source>
</evidence>
<gene>
    <name evidence="3" type="primary">tssC</name>
    <name evidence="3" type="ORF">ABVQ20_07185</name>
</gene>
<dbReference type="Pfam" id="PF05943">
    <property type="entry name" value="VipB"/>
    <property type="match status" value="1"/>
</dbReference>
<feature type="domain" description="TssC1 N-terminal" evidence="1">
    <location>
        <begin position="83"/>
        <end position="392"/>
    </location>
</feature>